<dbReference type="SUPFAM" id="SSF51735">
    <property type="entry name" value="NAD(P)-binding Rossmann-fold domains"/>
    <property type="match status" value="1"/>
</dbReference>
<keyword evidence="2" id="KW-1185">Reference proteome</keyword>
<dbReference type="RefSeq" id="XP_020056487.1">
    <property type="nucleotide sequence ID" value="XM_020196139.1"/>
</dbReference>
<dbReference type="Gene3D" id="3.90.25.10">
    <property type="entry name" value="UDP-galactose 4-epimerase, domain 1"/>
    <property type="match status" value="1"/>
</dbReference>
<dbReference type="OrthoDB" id="419598at2759"/>
<dbReference type="InterPro" id="IPR036291">
    <property type="entry name" value="NAD(P)-bd_dom_sf"/>
</dbReference>
<accession>A0A1L9WW54</accession>
<proteinExistence type="predicted"/>
<dbReference type="VEuPathDB" id="FungiDB:ASPACDRAFT_118108"/>
<dbReference type="Proteomes" id="UP000184546">
    <property type="component" value="Unassembled WGS sequence"/>
</dbReference>
<protein>
    <recommendedName>
        <fullName evidence="3">NAD(P)-binding domain-containing protein</fullName>
    </recommendedName>
</protein>
<reference evidence="2" key="1">
    <citation type="journal article" date="2017" name="Genome Biol.">
        <title>Comparative genomics reveals high biological diversity and specific adaptations in the industrially and medically important fungal genus Aspergillus.</title>
        <authorList>
            <person name="de Vries R.P."/>
            <person name="Riley R."/>
            <person name="Wiebenga A."/>
            <person name="Aguilar-Osorio G."/>
            <person name="Amillis S."/>
            <person name="Uchima C.A."/>
            <person name="Anderluh G."/>
            <person name="Asadollahi M."/>
            <person name="Askin M."/>
            <person name="Barry K."/>
            <person name="Battaglia E."/>
            <person name="Bayram O."/>
            <person name="Benocci T."/>
            <person name="Braus-Stromeyer S.A."/>
            <person name="Caldana C."/>
            <person name="Canovas D."/>
            <person name="Cerqueira G.C."/>
            <person name="Chen F."/>
            <person name="Chen W."/>
            <person name="Choi C."/>
            <person name="Clum A."/>
            <person name="Dos Santos R.A."/>
            <person name="Damasio A.R."/>
            <person name="Diallinas G."/>
            <person name="Emri T."/>
            <person name="Fekete E."/>
            <person name="Flipphi M."/>
            <person name="Freyberg S."/>
            <person name="Gallo A."/>
            <person name="Gournas C."/>
            <person name="Habgood R."/>
            <person name="Hainaut M."/>
            <person name="Harispe M.L."/>
            <person name="Henrissat B."/>
            <person name="Hilden K.S."/>
            <person name="Hope R."/>
            <person name="Hossain A."/>
            <person name="Karabika E."/>
            <person name="Karaffa L."/>
            <person name="Karanyi Z."/>
            <person name="Krasevec N."/>
            <person name="Kuo A."/>
            <person name="Kusch H."/>
            <person name="LaButti K."/>
            <person name="Lagendijk E.L."/>
            <person name="Lapidus A."/>
            <person name="Levasseur A."/>
            <person name="Lindquist E."/>
            <person name="Lipzen A."/>
            <person name="Logrieco A.F."/>
            <person name="MacCabe A."/>
            <person name="Maekelae M.R."/>
            <person name="Malavazi I."/>
            <person name="Melin P."/>
            <person name="Meyer V."/>
            <person name="Mielnichuk N."/>
            <person name="Miskei M."/>
            <person name="Molnar A.P."/>
            <person name="Mule G."/>
            <person name="Ngan C.Y."/>
            <person name="Orejas M."/>
            <person name="Orosz E."/>
            <person name="Ouedraogo J.P."/>
            <person name="Overkamp K.M."/>
            <person name="Park H.-S."/>
            <person name="Perrone G."/>
            <person name="Piumi F."/>
            <person name="Punt P.J."/>
            <person name="Ram A.F."/>
            <person name="Ramon A."/>
            <person name="Rauscher S."/>
            <person name="Record E."/>
            <person name="Riano-Pachon D.M."/>
            <person name="Robert V."/>
            <person name="Roehrig J."/>
            <person name="Ruller R."/>
            <person name="Salamov A."/>
            <person name="Salih N.S."/>
            <person name="Samson R.A."/>
            <person name="Sandor E."/>
            <person name="Sanguinetti M."/>
            <person name="Schuetze T."/>
            <person name="Sepcic K."/>
            <person name="Shelest E."/>
            <person name="Sherlock G."/>
            <person name="Sophianopoulou V."/>
            <person name="Squina F.M."/>
            <person name="Sun H."/>
            <person name="Susca A."/>
            <person name="Todd R.B."/>
            <person name="Tsang A."/>
            <person name="Unkles S.E."/>
            <person name="van de Wiele N."/>
            <person name="van Rossen-Uffink D."/>
            <person name="Oliveira J.V."/>
            <person name="Vesth T.C."/>
            <person name="Visser J."/>
            <person name="Yu J.-H."/>
            <person name="Zhou M."/>
            <person name="Andersen M.R."/>
            <person name="Archer D.B."/>
            <person name="Baker S.E."/>
            <person name="Benoit I."/>
            <person name="Brakhage A.A."/>
            <person name="Braus G.H."/>
            <person name="Fischer R."/>
            <person name="Frisvad J.C."/>
            <person name="Goldman G.H."/>
            <person name="Houbraken J."/>
            <person name="Oakley B."/>
            <person name="Pocsi I."/>
            <person name="Scazzocchio C."/>
            <person name="Seiboth B."/>
            <person name="vanKuyk P.A."/>
            <person name="Wortman J."/>
            <person name="Dyer P.S."/>
            <person name="Grigoriev I.V."/>
        </authorList>
    </citation>
    <scope>NUCLEOTIDE SEQUENCE [LARGE SCALE GENOMIC DNA]</scope>
    <source>
        <strain evidence="2">ATCC 16872 / CBS 172.66 / WB 5094</strain>
    </source>
</reference>
<dbReference type="InterPro" id="IPR051604">
    <property type="entry name" value="Ergot_Alk_Oxidoreductase"/>
</dbReference>
<evidence type="ECO:0000313" key="1">
    <source>
        <dbReference type="EMBL" id="OJK00148.1"/>
    </source>
</evidence>
<dbReference type="Gene3D" id="3.40.50.720">
    <property type="entry name" value="NAD(P)-binding Rossmann-like Domain"/>
    <property type="match status" value="1"/>
</dbReference>
<dbReference type="GeneID" id="30969953"/>
<gene>
    <name evidence="1" type="ORF">ASPACDRAFT_118108</name>
</gene>
<dbReference type="PANTHER" id="PTHR43162">
    <property type="match status" value="1"/>
</dbReference>
<dbReference type="EMBL" id="KV878976">
    <property type="protein sequence ID" value="OJK00148.1"/>
    <property type="molecule type" value="Genomic_DNA"/>
</dbReference>
<evidence type="ECO:0008006" key="3">
    <source>
        <dbReference type="Google" id="ProtNLM"/>
    </source>
</evidence>
<organism evidence="1 2">
    <name type="scientific">Aspergillus aculeatus (strain ATCC 16872 / CBS 172.66 / WB 5094)</name>
    <dbReference type="NCBI Taxonomy" id="690307"/>
    <lineage>
        <taxon>Eukaryota</taxon>
        <taxon>Fungi</taxon>
        <taxon>Dikarya</taxon>
        <taxon>Ascomycota</taxon>
        <taxon>Pezizomycotina</taxon>
        <taxon>Eurotiomycetes</taxon>
        <taxon>Eurotiomycetidae</taxon>
        <taxon>Eurotiales</taxon>
        <taxon>Aspergillaceae</taxon>
        <taxon>Aspergillus</taxon>
        <taxon>Aspergillus subgen. Circumdati</taxon>
    </lineage>
</organism>
<dbReference type="STRING" id="690307.A0A1L9WW54"/>
<dbReference type="PANTHER" id="PTHR43162:SF1">
    <property type="entry name" value="PRESTALK A DIFFERENTIATION PROTEIN A"/>
    <property type="match status" value="1"/>
</dbReference>
<sequence length="315" mass="35456">MRILIVPASPQTAQATITALLAHSDTNYIRGLYRNFHRVPPTLQNHPHFDPYPGDLTVPATLNFHGFDTVFFVLPPCLDGHTPPDQWATNVSTNIRLAIQRSGTVRRLVLLSSLGAEVGAGTGEIMTNHISEVILRDAAAEVTIVRCAYFMENWATAVQDVRHKEHPYLETVITPVEFEVPMVAVKDIGYHSAKCILSPKTGSTETSPYVFELHGPREYSSVDVQRAFAKVLGCEVELRPVEKENLPEYFRRFLPETAVGPFVEMTLSFLPGGVMYKQYEQRKERRMERGEVELEEVVAGLLGEKGRKYFDDVRL</sequence>
<dbReference type="AlphaFoldDB" id="A0A1L9WW54"/>
<dbReference type="OMA" id="EIMTNHI"/>
<name>A0A1L9WW54_ASPA1</name>
<evidence type="ECO:0000313" key="2">
    <source>
        <dbReference type="Proteomes" id="UP000184546"/>
    </source>
</evidence>